<dbReference type="RefSeq" id="WP_135208046.1">
    <property type="nucleotide sequence ID" value="NZ_SPVF01000191.1"/>
</dbReference>
<keyword evidence="2" id="KW-0805">Transcription regulation</keyword>
<sequence length="194" mass="22054">MDTTRRERKRLDQLDQMATAAWSLFEQHGFDTVTMEQIALAADVAKGTLYNHFSSKEALLAHHFHRQLAQDAQRLRGDFAAQRGIAAQLRFYLRTSAGWMAGHRGYLPHYLRHRFVNLGSGERSGTDDLLLAVFDHACAAGELRADVPPARLMSLFRFMTLSTTMQWLLTPDLDLTTEYERMLDVFLHGAGDQT</sequence>
<dbReference type="GO" id="GO:0000976">
    <property type="term" value="F:transcription cis-regulatory region binding"/>
    <property type="evidence" value="ECO:0007669"/>
    <property type="project" value="TreeGrafter"/>
</dbReference>
<dbReference type="Gene3D" id="1.10.357.10">
    <property type="entry name" value="Tetracycline Repressor, domain 2"/>
    <property type="match status" value="1"/>
</dbReference>
<name>A0A4Y9SAG8_9BURK</name>
<dbReference type="EMBL" id="SPVF01000191">
    <property type="protein sequence ID" value="TFW17159.1"/>
    <property type="molecule type" value="Genomic_DNA"/>
</dbReference>
<organism evidence="7 8">
    <name type="scientific">Zemynaea arenosa</name>
    <dbReference type="NCBI Taxonomy" id="2561931"/>
    <lineage>
        <taxon>Bacteria</taxon>
        <taxon>Pseudomonadati</taxon>
        <taxon>Pseudomonadota</taxon>
        <taxon>Betaproteobacteria</taxon>
        <taxon>Burkholderiales</taxon>
        <taxon>Oxalobacteraceae</taxon>
        <taxon>Telluria group</taxon>
        <taxon>Zemynaea</taxon>
    </lineage>
</organism>
<dbReference type="InterPro" id="IPR050109">
    <property type="entry name" value="HTH-type_TetR-like_transc_reg"/>
</dbReference>
<dbReference type="InterPro" id="IPR023772">
    <property type="entry name" value="DNA-bd_HTH_TetR-type_CS"/>
</dbReference>
<keyword evidence="4" id="KW-0804">Transcription</keyword>
<dbReference type="SUPFAM" id="SSF46689">
    <property type="entry name" value="Homeodomain-like"/>
    <property type="match status" value="1"/>
</dbReference>
<keyword evidence="1" id="KW-0678">Repressor</keyword>
<evidence type="ECO:0000256" key="4">
    <source>
        <dbReference type="ARBA" id="ARBA00023163"/>
    </source>
</evidence>
<dbReference type="Pfam" id="PF00440">
    <property type="entry name" value="TetR_N"/>
    <property type="match status" value="1"/>
</dbReference>
<comment type="caution">
    <text evidence="7">The sequence shown here is derived from an EMBL/GenBank/DDBJ whole genome shotgun (WGS) entry which is preliminary data.</text>
</comment>
<reference evidence="7 8" key="1">
    <citation type="submission" date="2019-03" db="EMBL/GenBank/DDBJ databases">
        <title>Draft Genome Sequence of Massilia arenosa sp. nov., a Novel Massilia Species Isolated from a Sandy-loam Maize Soil.</title>
        <authorList>
            <person name="Raths R."/>
            <person name="Peta V."/>
            <person name="Bucking H."/>
        </authorList>
    </citation>
    <scope>NUCLEOTIDE SEQUENCE [LARGE SCALE GENOMIC DNA]</scope>
    <source>
        <strain evidence="7 8">MC02</strain>
    </source>
</reference>
<dbReference type="InterPro" id="IPR036271">
    <property type="entry name" value="Tet_transcr_reg_TetR-rel_C_sf"/>
</dbReference>
<dbReference type="PROSITE" id="PS50977">
    <property type="entry name" value="HTH_TETR_2"/>
    <property type="match status" value="1"/>
</dbReference>
<dbReference type="OrthoDB" id="9798857at2"/>
<evidence type="ECO:0000259" key="6">
    <source>
        <dbReference type="PROSITE" id="PS50977"/>
    </source>
</evidence>
<evidence type="ECO:0000256" key="1">
    <source>
        <dbReference type="ARBA" id="ARBA00022491"/>
    </source>
</evidence>
<dbReference type="InterPro" id="IPR001647">
    <property type="entry name" value="HTH_TetR"/>
</dbReference>
<evidence type="ECO:0000313" key="7">
    <source>
        <dbReference type="EMBL" id="TFW17159.1"/>
    </source>
</evidence>
<evidence type="ECO:0000256" key="2">
    <source>
        <dbReference type="ARBA" id="ARBA00023015"/>
    </source>
</evidence>
<keyword evidence="8" id="KW-1185">Reference proteome</keyword>
<evidence type="ECO:0000256" key="5">
    <source>
        <dbReference type="PROSITE-ProRule" id="PRU00335"/>
    </source>
</evidence>
<proteinExistence type="predicted"/>
<keyword evidence="3 5" id="KW-0238">DNA-binding</keyword>
<evidence type="ECO:0000313" key="8">
    <source>
        <dbReference type="Proteomes" id="UP000298438"/>
    </source>
</evidence>
<dbReference type="AlphaFoldDB" id="A0A4Y9SAG8"/>
<dbReference type="Proteomes" id="UP000298438">
    <property type="component" value="Unassembled WGS sequence"/>
</dbReference>
<feature type="domain" description="HTH tetR-type" evidence="6">
    <location>
        <begin position="11"/>
        <end position="71"/>
    </location>
</feature>
<feature type="DNA-binding region" description="H-T-H motif" evidence="5">
    <location>
        <begin position="34"/>
        <end position="53"/>
    </location>
</feature>
<dbReference type="PANTHER" id="PTHR30055">
    <property type="entry name" value="HTH-TYPE TRANSCRIPTIONAL REGULATOR RUTR"/>
    <property type="match status" value="1"/>
</dbReference>
<gene>
    <name evidence="7" type="ORF">E4L96_15065</name>
</gene>
<dbReference type="GO" id="GO:0003700">
    <property type="term" value="F:DNA-binding transcription factor activity"/>
    <property type="evidence" value="ECO:0007669"/>
    <property type="project" value="TreeGrafter"/>
</dbReference>
<dbReference type="SUPFAM" id="SSF48498">
    <property type="entry name" value="Tetracyclin repressor-like, C-terminal domain"/>
    <property type="match status" value="1"/>
</dbReference>
<dbReference type="InterPro" id="IPR009057">
    <property type="entry name" value="Homeodomain-like_sf"/>
</dbReference>
<dbReference type="PANTHER" id="PTHR30055:SF234">
    <property type="entry name" value="HTH-TYPE TRANSCRIPTIONAL REGULATOR BETI"/>
    <property type="match status" value="1"/>
</dbReference>
<evidence type="ECO:0000256" key="3">
    <source>
        <dbReference type="ARBA" id="ARBA00023125"/>
    </source>
</evidence>
<accession>A0A4Y9SAG8</accession>
<dbReference type="PRINTS" id="PR00455">
    <property type="entry name" value="HTHTETR"/>
</dbReference>
<dbReference type="PROSITE" id="PS01081">
    <property type="entry name" value="HTH_TETR_1"/>
    <property type="match status" value="1"/>
</dbReference>
<protein>
    <submittedName>
        <fullName evidence="7">TetR/AcrR family transcriptional regulator</fullName>
    </submittedName>
</protein>